<comment type="caution">
    <text evidence="8">The sequence shown here is derived from an EMBL/GenBank/DDBJ whole genome shotgun (WGS) entry which is preliminary data.</text>
</comment>
<feature type="transmembrane region" description="Helical" evidence="6">
    <location>
        <begin position="109"/>
        <end position="131"/>
    </location>
</feature>
<keyword evidence="2" id="KW-1003">Cell membrane</keyword>
<comment type="subcellular location">
    <subcellularLocation>
        <location evidence="1">Cell membrane</location>
        <topology evidence="1">Multi-pass membrane protein</topology>
    </subcellularLocation>
</comment>
<dbReference type="EMBL" id="WNKV01000002">
    <property type="protein sequence ID" value="MTW15208.1"/>
    <property type="molecule type" value="Genomic_DNA"/>
</dbReference>
<evidence type="ECO:0000256" key="1">
    <source>
        <dbReference type="ARBA" id="ARBA00004651"/>
    </source>
</evidence>
<feature type="transmembrane region" description="Helical" evidence="6">
    <location>
        <begin position="84"/>
        <end position="103"/>
    </location>
</feature>
<evidence type="ECO:0000256" key="6">
    <source>
        <dbReference type="SAM" id="Phobius"/>
    </source>
</evidence>
<gene>
    <name evidence="7" type="ORF">GJ689_03190</name>
    <name evidence="8" type="ORF">RHODGE_RHODGE_04417</name>
</gene>
<dbReference type="EMBL" id="UWOC01000192">
    <property type="protein sequence ID" value="VCU10852.1"/>
    <property type="molecule type" value="Genomic_DNA"/>
</dbReference>
<keyword evidence="4 6" id="KW-1133">Transmembrane helix</keyword>
<dbReference type="RefSeq" id="WP_111383271.1">
    <property type="nucleotide sequence ID" value="NZ_NPEW01000002.1"/>
</dbReference>
<evidence type="ECO:0000256" key="4">
    <source>
        <dbReference type="ARBA" id="ARBA00022989"/>
    </source>
</evidence>
<evidence type="ECO:0000313" key="9">
    <source>
        <dbReference type="Proteomes" id="UP000289200"/>
    </source>
</evidence>
<dbReference type="CDD" id="cd06581">
    <property type="entry name" value="TM_PBP1_LivM_like"/>
    <property type="match status" value="1"/>
</dbReference>
<dbReference type="OrthoDB" id="9814461at2"/>
<evidence type="ECO:0000256" key="3">
    <source>
        <dbReference type="ARBA" id="ARBA00022692"/>
    </source>
</evidence>
<accession>A0A327KGD6</accession>
<dbReference type="InterPro" id="IPR001851">
    <property type="entry name" value="ABC_transp_permease"/>
</dbReference>
<feature type="transmembrane region" description="Helical" evidence="6">
    <location>
        <begin position="27"/>
        <end position="49"/>
    </location>
</feature>
<dbReference type="GO" id="GO:0015658">
    <property type="term" value="F:branched-chain amino acid transmembrane transporter activity"/>
    <property type="evidence" value="ECO:0007669"/>
    <property type="project" value="InterPro"/>
</dbReference>
<feature type="transmembrane region" description="Helical" evidence="6">
    <location>
        <begin position="190"/>
        <end position="208"/>
    </location>
</feature>
<evidence type="ECO:0000313" key="7">
    <source>
        <dbReference type="EMBL" id="MTW15208.1"/>
    </source>
</evidence>
<keyword evidence="3 6" id="KW-0812">Transmembrane</keyword>
<dbReference type="InterPro" id="IPR043428">
    <property type="entry name" value="LivM-like"/>
</dbReference>
<dbReference type="GO" id="GO:0005886">
    <property type="term" value="C:plasma membrane"/>
    <property type="evidence" value="ECO:0007669"/>
    <property type="project" value="UniProtKB-SubCell"/>
</dbReference>
<evidence type="ECO:0000313" key="10">
    <source>
        <dbReference type="Proteomes" id="UP000438991"/>
    </source>
</evidence>
<feature type="transmembrane region" description="Helical" evidence="6">
    <location>
        <begin position="326"/>
        <end position="348"/>
    </location>
</feature>
<dbReference type="PANTHER" id="PTHR30482:SF5">
    <property type="entry name" value="ABC TRANSPORTER PERMEASE PROTEIN"/>
    <property type="match status" value="1"/>
</dbReference>
<reference evidence="8" key="1">
    <citation type="submission" date="2018-10" db="EMBL/GenBank/DDBJ databases">
        <authorList>
            <person name="Peiro R."/>
            <person name="Begona"/>
            <person name="Cbmso G."/>
            <person name="Lopez M."/>
            <person name="Gonzalez S."/>
            <person name="Sacristan E."/>
            <person name="Castillo E."/>
        </authorList>
    </citation>
    <scope>NUCLEOTIDE SEQUENCE</scope>
    <source>
        <strain evidence="8">Rhod_genome</strain>
    </source>
</reference>
<dbReference type="Proteomes" id="UP000438991">
    <property type="component" value="Unassembled WGS sequence"/>
</dbReference>
<evidence type="ECO:0000313" key="8">
    <source>
        <dbReference type="EMBL" id="VCU10852.1"/>
    </source>
</evidence>
<dbReference type="Pfam" id="PF02653">
    <property type="entry name" value="BPD_transp_2"/>
    <property type="match status" value="1"/>
</dbReference>
<dbReference type="PANTHER" id="PTHR30482">
    <property type="entry name" value="HIGH-AFFINITY BRANCHED-CHAIN AMINO ACID TRANSPORT SYSTEM PERMEASE"/>
    <property type="match status" value="1"/>
</dbReference>
<keyword evidence="9" id="KW-1185">Reference proteome</keyword>
<reference evidence="9" key="2">
    <citation type="submission" date="2018-10" db="EMBL/GenBank/DDBJ databases">
        <authorList>
            <person name="Peiro R."/>
            <person name="Begona"/>
            <person name="Cbmso G."/>
            <person name="Lopez M."/>
            <person name="Gonzalez S."/>
            <person name="Sacristan E."/>
            <person name="Castillo E."/>
        </authorList>
    </citation>
    <scope>NUCLEOTIDE SEQUENCE [LARGE SCALE GENOMIC DNA]</scope>
</reference>
<name>A0A327KGD6_9BRAD</name>
<reference evidence="7 10" key="3">
    <citation type="submission" date="2019-11" db="EMBL/GenBank/DDBJ databases">
        <title>Whole-genome sequence of Rhodoplanes serenus DSM 18633, type strain.</title>
        <authorList>
            <person name="Kyndt J.A."/>
            <person name="Meyer T.E."/>
        </authorList>
    </citation>
    <scope>NUCLEOTIDE SEQUENCE [LARGE SCALE GENOMIC DNA]</scope>
    <source>
        <strain evidence="7 10">DSM 18633</strain>
    </source>
</reference>
<evidence type="ECO:0000256" key="2">
    <source>
        <dbReference type="ARBA" id="ARBA00022475"/>
    </source>
</evidence>
<protein>
    <submittedName>
        <fullName evidence="7">Branched-chain amino acid ABC transporter permease</fullName>
    </submittedName>
</protein>
<dbReference type="Proteomes" id="UP000289200">
    <property type="component" value="Unassembled WGS sequence"/>
</dbReference>
<feature type="transmembrane region" description="Helical" evidence="6">
    <location>
        <begin position="138"/>
        <end position="157"/>
    </location>
</feature>
<keyword evidence="5 6" id="KW-0472">Membrane</keyword>
<feature type="transmembrane region" description="Helical" evidence="6">
    <location>
        <begin position="238"/>
        <end position="258"/>
    </location>
</feature>
<feature type="transmembrane region" description="Helical" evidence="6">
    <location>
        <begin position="55"/>
        <end position="77"/>
    </location>
</feature>
<sequence>MLYHEAGQYKTTYAQDMALLPIAQERWSLAGLLVVAFVGVPSMAFLGIPPFDSDYVFSAILLPFLILSLAALGLNVLVGYCGQISLGSGAFMAVGAYAAYNTAVRLPELPILVALLSGGVAAAAVGVAFGLPSLRIKGLYLAVATLAAQFFFDWLFLRVKWFTNYAPSGSVTAPPIDVLGFRLDASVERYLLVLTIVVLFAFGVKNLVRGAIGRQWMAIRDMDLAAEIIGIRPVYAKLTAFAVSSFIIGIAGALWAFAHLGSWEPLTFSIDRSFHLLFMVIIGGLGSILGAFLGTAFILLVPIVLSRLPAALGTPLSTSTISHLETAVFGVLIIVFLIAEPLGLARLWSLAKEKLRLWPFPH</sequence>
<evidence type="ECO:0000256" key="5">
    <source>
        <dbReference type="ARBA" id="ARBA00023136"/>
    </source>
</evidence>
<dbReference type="AlphaFoldDB" id="A0A327KGD6"/>
<feature type="transmembrane region" description="Helical" evidence="6">
    <location>
        <begin position="278"/>
        <end position="305"/>
    </location>
</feature>
<proteinExistence type="predicted"/>
<organism evidence="8 9">
    <name type="scientific">Rhodoplanes serenus</name>
    <dbReference type="NCBI Taxonomy" id="200615"/>
    <lineage>
        <taxon>Bacteria</taxon>
        <taxon>Pseudomonadati</taxon>
        <taxon>Pseudomonadota</taxon>
        <taxon>Alphaproteobacteria</taxon>
        <taxon>Hyphomicrobiales</taxon>
        <taxon>Nitrobacteraceae</taxon>
        <taxon>Rhodoplanes</taxon>
    </lineage>
</organism>